<accession>A0ABW8CKE4</accession>
<evidence type="ECO:0000313" key="1">
    <source>
        <dbReference type="EMBL" id="MFI9106533.1"/>
    </source>
</evidence>
<dbReference type="Proteomes" id="UP001614394">
    <property type="component" value="Unassembled WGS sequence"/>
</dbReference>
<proteinExistence type="predicted"/>
<name>A0ABW8CKE4_9ACTN</name>
<sequence length="61" mass="6771">MIVAERDVPQALLQAGDLAEPMHPLGVVSDWEHRFGACVVAVGSDTLHLSVAAHCWEFWWD</sequence>
<reference evidence="1 2" key="1">
    <citation type="submission" date="2024-10" db="EMBL/GenBank/DDBJ databases">
        <title>The Natural Products Discovery Center: Release of the First 8490 Sequenced Strains for Exploring Actinobacteria Biosynthetic Diversity.</title>
        <authorList>
            <person name="Kalkreuter E."/>
            <person name="Kautsar S.A."/>
            <person name="Yang D."/>
            <person name="Bader C.D."/>
            <person name="Teijaro C.N."/>
            <person name="Fluegel L."/>
            <person name="Davis C.M."/>
            <person name="Simpson J.R."/>
            <person name="Lauterbach L."/>
            <person name="Steele A.D."/>
            <person name="Gui C."/>
            <person name="Meng S."/>
            <person name="Li G."/>
            <person name="Viehrig K."/>
            <person name="Ye F."/>
            <person name="Su P."/>
            <person name="Kiefer A.F."/>
            <person name="Nichols A."/>
            <person name="Cepeda A.J."/>
            <person name="Yan W."/>
            <person name="Fan B."/>
            <person name="Jiang Y."/>
            <person name="Adhikari A."/>
            <person name="Zheng C.-J."/>
            <person name="Schuster L."/>
            <person name="Cowan T.M."/>
            <person name="Smanski M.J."/>
            <person name="Chevrette M.G."/>
            <person name="De Carvalho L.P.S."/>
            <person name="Shen B."/>
        </authorList>
    </citation>
    <scope>NUCLEOTIDE SEQUENCE [LARGE SCALE GENOMIC DNA]</scope>
    <source>
        <strain evidence="1 2">NPDC053399</strain>
    </source>
</reference>
<protein>
    <submittedName>
        <fullName evidence="1">Uncharacterized protein</fullName>
    </submittedName>
</protein>
<comment type="caution">
    <text evidence="1">The sequence shown here is derived from an EMBL/GenBank/DDBJ whole genome shotgun (WGS) entry which is preliminary data.</text>
</comment>
<dbReference type="EMBL" id="JBITYG010000019">
    <property type="protein sequence ID" value="MFI9106533.1"/>
    <property type="molecule type" value="Genomic_DNA"/>
</dbReference>
<keyword evidence="2" id="KW-1185">Reference proteome</keyword>
<gene>
    <name evidence="1" type="ORF">ACIGXA_39150</name>
</gene>
<dbReference type="RefSeq" id="WP_399658113.1">
    <property type="nucleotide sequence ID" value="NZ_JBITYG010000019.1"/>
</dbReference>
<evidence type="ECO:0000313" key="2">
    <source>
        <dbReference type="Proteomes" id="UP001614394"/>
    </source>
</evidence>
<organism evidence="1 2">
    <name type="scientific">Streptomyces fildesensis</name>
    <dbReference type="NCBI Taxonomy" id="375757"/>
    <lineage>
        <taxon>Bacteria</taxon>
        <taxon>Bacillati</taxon>
        <taxon>Actinomycetota</taxon>
        <taxon>Actinomycetes</taxon>
        <taxon>Kitasatosporales</taxon>
        <taxon>Streptomycetaceae</taxon>
        <taxon>Streptomyces</taxon>
    </lineage>
</organism>